<comment type="pathway">
    <text evidence="2">Protein modification; protein glycosylation.</text>
</comment>
<dbReference type="PANTHER" id="PTHR11929">
    <property type="entry name" value="ALPHA- 1,3 -FUCOSYLTRANSFERASE"/>
    <property type="match status" value="1"/>
</dbReference>
<keyword evidence="8" id="KW-1133">Transmembrane helix</keyword>
<dbReference type="SUPFAM" id="SSF53756">
    <property type="entry name" value="UDP-Glycosyltransferase/glycogen phosphorylase"/>
    <property type="match status" value="1"/>
</dbReference>
<keyword evidence="6 12" id="KW-0812">Transmembrane</keyword>
<keyword evidence="4 12" id="KW-0328">Glycosyltransferase</keyword>
<evidence type="ECO:0000256" key="5">
    <source>
        <dbReference type="ARBA" id="ARBA00022679"/>
    </source>
</evidence>
<dbReference type="Gene3D" id="3.40.50.11660">
    <property type="entry name" value="Glycosyl transferase family 10, C-terminal domain"/>
    <property type="match status" value="1"/>
</dbReference>
<dbReference type="EC" id="2.4.1.-" evidence="12"/>
<feature type="domain" description="Fucosyltransferase C-terminal" evidence="13">
    <location>
        <begin position="27"/>
        <end position="199"/>
    </location>
</feature>
<comment type="subcellular location">
    <subcellularLocation>
        <location evidence="12">Golgi apparatus</location>
        <location evidence="12">Golgi stack membrane</location>
        <topology evidence="12">Single-pass type II membrane protein</topology>
    </subcellularLocation>
    <subcellularLocation>
        <location evidence="1">Membrane</location>
        <topology evidence="1">Single-pass membrane protein</topology>
    </subcellularLocation>
</comment>
<comment type="catalytic activity">
    <reaction evidence="11">
        <text>an N-acetyl-alpha-neuraminyl-(2-&gt;3)-beta-D-galactosyl-(1-&gt;4)-N-acetyl-beta-D-glucosaminyl derivative + GDP-beta-L-fucose = an alpha-Neu5Ac-(2-&gt;3)-beta-D-Gal-(1-&gt;4)-[alpha-L-Fuc-(1-&gt;3)]-beta-D-GlcNAc derivative + GDP + H(+)</text>
        <dbReference type="Rhea" id="RHEA:56076"/>
        <dbReference type="ChEBI" id="CHEBI:15378"/>
        <dbReference type="ChEBI" id="CHEBI:57273"/>
        <dbReference type="ChEBI" id="CHEBI:58189"/>
        <dbReference type="ChEBI" id="CHEBI:136545"/>
        <dbReference type="ChEBI" id="CHEBI:139509"/>
    </reaction>
    <physiologicalReaction direction="left-to-right" evidence="11">
        <dbReference type="Rhea" id="RHEA:56077"/>
    </physiologicalReaction>
</comment>
<keyword evidence="7" id="KW-0735">Signal-anchor</keyword>
<dbReference type="Proteomes" id="UP001066276">
    <property type="component" value="Chromosome 6"/>
</dbReference>
<sequence length="206" mass="24072">MTYRQDSDIFVPYGWLVPQTSHSFPIPNKTGLVSWVISNYKKKQERAAYYKDLSAHINVDVYGRAVGKPLCSKCLLPTVSKYKFYLAFENSIHQDYITEKMWTNAFAAGAVPVVLGPPRANYERFIPKDAFIHIDDFASPAELARFLKTMNSSTYQQYFRWRNNHTVKTFVDWGERFCSICVKYNSLPRGKVYQDLSRWFRGKDKF</sequence>
<dbReference type="GO" id="GO:0046920">
    <property type="term" value="F:alpha-(1-&gt;3)-fucosyltransferase activity"/>
    <property type="evidence" value="ECO:0007669"/>
    <property type="project" value="TreeGrafter"/>
</dbReference>
<dbReference type="EMBL" id="JANPWB010000010">
    <property type="protein sequence ID" value="KAJ1145672.1"/>
    <property type="molecule type" value="Genomic_DNA"/>
</dbReference>
<evidence type="ECO:0000256" key="9">
    <source>
        <dbReference type="ARBA" id="ARBA00023136"/>
    </source>
</evidence>
<dbReference type="InterPro" id="IPR038577">
    <property type="entry name" value="GT10-like_C_sf"/>
</dbReference>
<evidence type="ECO:0000256" key="3">
    <source>
        <dbReference type="ARBA" id="ARBA00008919"/>
    </source>
</evidence>
<dbReference type="AlphaFoldDB" id="A0AAV7R1J4"/>
<evidence type="ECO:0000256" key="10">
    <source>
        <dbReference type="ARBA" id="ARBA00023180"/>
    </source>
</evidence>
<evidence type="ECO:0000256" key="2">
    <source>
        <dbReference type="ARBA" id="ARBA00004922"/>
    </source>
</evidence>
<proteinExistence type="inferred from homology"/>
<reference evidence="14" key="1">
    <citation type="journal article" date="2022" name="bioRxiv">
        <title>Sequencing and chromosome-scale assembly of the giantPleurodeles waltlgenome.</title>
        <authorList>
            <person name="Brown T."/>
            <person name="Elewa A."/>
            <person name="Iarovenko S."/>
            <person name="Subramanian E."/>
            <person name="Araus A.J."/>
            <person name="Petzold A."/>
            <person name="Susuki M."/>
            <person name="Suzuki K.-i.T."/>
            <person name="Hayashi T."/>
            <person name="Toyoda A."/>
            <person name="Oliveira C."/>
            <person name="Osipova E."/>
            <person name="Leigh N.D."/>
            <person name="Simon A."/>
            <person name="Yun M.H."/>
        </authorList>
    </citation>
    <scope>NUCLEOTIDE SEQUENCE</scope>
    <source>
        <strain evidence="14">20211129_DDA</strain>
        <tissue evidence="14">Liver</tissue>
    </source>
</reference>
<evidence type="ECO:0000313" key="15">
    <source>
        <dbReference type="Proteomes" id="UP001066276"/>
    </source>
</evidence>
<dbReference type="GO" id="GO:0032580">
    <property type="term" value="C:Golgi cisterna membrane"/>
    <property type="evidence" value="ECO:0007669"/>
    <property type="project" value="UniProtKB-SubCell"/>
</dbReference>
<keyword evidence="5 12" id="KW-0808">Transferase</keyword>
<evidence type="ECO:0000256" key="8">
    <source>
        <dbReference type="ARBA" id="ARBA00022989"/>
    </source>
</evidence>
<organism evidence="14 15">
    <name type="scientific">Pleurodeles waltl</name>
    <name type="common">Iberian ribbed newt</name>
    <dbReference type="NCBI Taxonomy" id="8319"/>
    <lineage>
        <taxon>Eukaryota</taxon>
        <taxon>Metazoa</taxon>
        <taxon>Chordata</taxon>
        <taxon>Craniata</taxon>
        <taxon>Vertebrata</taxon>
        <taxon>Euteleostomi</taxon>
        <taxon>Amphibia</taxon>
        <taxon>Batrachia</taxon>
        <taxon>Caudata</taxon>
        <taxon>Salamandroidea</taxon>
        <taxon>Salamandridae</taxon>
        <taxon>Pleurodelinae</taxon>
        <taxon>Pleurodeles</taxon>
    </lineage>
</organism>
<dbReference type="Pfam" id="PF00852">
    <property type="entry name" value="Glyco_transf_10"/>
    <property type="match status" value="1"/>
</dbReference>
<keyword evidence="15" id="KW-1185">Reference proteome</keyword>
<evidence type="ECO:0000313" key="14">
    <source>
        <dbReference type="EMBL" id="KAJ1145672.1"/>
    </source>
</evidence>
<dbReference type="InterPro" id="IPR055270">
    <property type="entry name" value="Glyco_tran_10_C"/>
</dbReference>
<evidence type="ECO:0000256" key="12">
    <source>
        <dbReference type="RuleBase" id="RU003832"/>
    </source>
</evidence>
<dbReference type="InterPro" id="IPR001503">
    <property type="entry name" value="Glyco_trans_10"/>
</dbReference>
<keyword evidence="10" id="KW-0325">Glycoprotein</keyword>
<accession>A0AAV7R1J4</accession>
<evidence type="ECO:0000256" key="1">
    <source>
        <dbReference type="ARBA" id="ARBA00004167"/>
    </source>
</evidence>
<protein>
    <recommendedName>
        <fullName evidence="12">Fucosyltransferase</fullName>
        <ecNumber evidence="12">2.4.1.-</ecNumber>
    </recommendedName>
</protein>
<keyword evidence="9" id="KW-0472">Membrane</keyword>
<evidence type="ECO:0000256" key="4">
    <source>
        <dbReference type="ARBA" id="ARBA00022676"/>
    </source>
</evidence>
<evidence type="ECO:0000256" key="7">
    <source>
        <dbReference type="ARBA" id="ARBA00022968"/>
    </source>
</evidence>
<evidence type="ECO:0000259" key="13">
    <source>
        <dbReference type="Pfam" id="PF00852"/>
    </source>
</evidence>
<keyword evidence="12" id="KW-0333">Golgi apparatus</keyword>
<name>A0AAV7R1J4_PLEWA</name>
<gene>
    <name evidence="14" type="ORF">NDU88_011958</name>
</gene>
<dbReference type="PANTHER" id="PTHR11929:SF12">
    <property type="entry name" value="ALPHA-(1,3)-FUCOSYLTRANSFERASE 7"/>
    <property type="match status" value="1"/>
</dbReference>
<comment type="caution">
    <text evidence="14">The sequence shown here is derived from an EMBL/GenBank/DDBJ whole genome shotgun (WGS) entry which is preliminary data.</text>
</comment>
<evidence type="ECO:0000256" key="11">
    <source>
        <dbReference type="ARBA" id="ARBA00036481"/>
    </source>
</evidence>
<comment type="similarity">
    <text evidence="3 12">Belongs to the glycosyltransferase 10 family.</text>
</comment>
<evidence type="ECO:0000256" key="6">
    <source>
        <dbReference type="ARBA" id="ARBA00022692"/>
    </source>
</evidence>
<dbReference type="FunFam" id="3.40.50.11660:FF:000001">
    <property type="entry name" value="alpha-(1,3)-fucosyltransferase 9"/>
    <property type="match status" value="1"/>
</dbReference>